<comment type="caution">
    <text evidence="2">The sequence shown here is derived from an EMBL/GenBank/DDBJ whole genome shotgun (WGS) entry which is preliminary data.</text>
</comment>
<dbReference type="CDD" id="cd03811">
    <property type="entry name" value="GT4_GT28_WabH-like"/>
    <property type="match status" value="1"/>
</dbReference>
<accession>A0A9E2KYU3</accession>
<dbReference type="Pfam" id="PF00534">
    <property type="entry name" value="Glycos_transf_1"/>
    <property type="match status" value="1"/>
</dbReference>
<name>A0A9E2KYU3_9FUSO</name>
<gene>
    <name evidence="2" type="ORF">IAA47_02750</name>
</gene>
<evidence type="ECO:0000259" key="1">
    <source>
        <dbReference type="Pfam" id="PF00534"/>
    </source>
</evidence>
<dbReference type="InterPro" id="IPR001296">
    <property type="entry name" value="Glyco_trans_1"/>
</dbReference>
<evidence type="ECO:0000313" key="3">
    <source>
        <dbReference type="Proteomes" id="UP000724657"/>
    </source>
</evidence>
<protein>
    <submittedName>
        <fullName evidence="2">Glycosyltransferase</fullName>
    </submittedName>
</protein>
<dbReference type="Gene3D" id="3.40.50.2000">
    <property type="entry name" value="Glycogen Phosphorylase B"/>
    <property type="match status" value="2"/>
</dbReference>
<sequence length="394" mass="46311">MKKKILIASYDLEIGGVERSLISMLNNFDYERYDVELLLYNHSGEFMPLILKDVKLLPENTKYKSIRLGIGTLIKAGEYNLAFQRLRAKYGYEYRKDKSLDDTYQMQLMWKYCNPYFPKVEEEYDVAISYLWPHNFVAEKVRAKKKIAWIHTDYSNISPDRNIDLEVWDKFDSIVGVSEKCVATFLKLYPSLKKKCVVVENITSPEFIRKMSEEQVSEEFEKDKFNLLTVARFSHAKGIDQGVEAIRLLRDRGINNIKWYIVGYGGDENKIRELITRYSLENMIEILGKRDNPYPYMKMCDLYMQPSRYEGKAVTVVEAQILAKPILITNYPTAHSQVVGEVDGEICELSIEGIANGIEKFYRDRELLERYRSNCEDRNYENKEELKKLYKVFE</sequence>
<evidence type="ECO:0000313" key="2">
    <source>
        <dbReference type="EMBL" id="MBU3841895.1"/>
    </source>
</evidence>
<reference evidence="2" key="1">
    <citation type="journal article" date="2021" name="PeerJ">
        <title>Extensive microbial diversity within the chicken gut microbiome revealed by metagenomics and culture.</title>
        <authorList>
            <person name="Gilroy R."/>
            <person name="Ravi A."/>
            <person name="Getino M."/>
            <person name="Pursley I."/>
            <person name="Horton D.L."/>
            <person name="Alikhan N.F."/>
            <person name="Baker D."/>
            <person name="Gharbi K."/>
            <person name="Hall N."/>
            <person name="Watson M."/>
            <person name="Adriaenssens E.M."/>
            <person name="Foster-Nyarko E."/>
            <person name="Jarju S."/>
            <person name="Secka A."/>
            <person name="Antonio M."/>
            <person name="Oren A."/>
            <person name="Chaudhuri R.R."/>
            <person name="La Ragione R."/>
            <person name="Hildebrand F."/>
            <person name="Pallen M.J."/>
        </authorList>
    </citation>
    <scope>NUCLEOTIDE SEQUENCE</scope>
    <source>
        <strain evidence="2">A6-441</strain>
    </source>
</reference>
<organism evidence="2 3">
    <name type="scientific">Candidatus Fusobacterium pullicola</name>
    <dbReference type="NCBI Taxonomy" id="2838601"/>
    <lineage>
        <taxon>Bacteria</taxon>
        <taxon>Fusobacteriati</taxon>
        <taxon>Fusobacteriota</taxon>
        <taxon>Fusobacteriia</taxon>
        <taxon>Fusobacteriales</taxon>
        <taxon>Fusobacteriaceae</taxon>
        <taxon>Fusobacterium</taxon>
    </lineage>
</organism>
<proteinExistence type="predicted"/>
<dbReference type="EMBL" id="JAHLFN010000020">
    <property type="protein sequence ID" value="MBU3841895.1"/>
    <property type="molecule type" value="Genomic_DNA"/>
</dbReference>
<dbReference type="AlphaFoldDB" id="A0A9E2KYU3"/>
<dbReference type="GO" id="GO:0016757">
    <property type="term" value="F:glycosyltransferase activity"/>
    <property type="evidence" value="ECO:0007669"/>
    <property type="project" value="InterPro"/>
</dbReference>
<dbReference type="PANTHER" id="PTHR12526">
    <property type="entry name" value="GLYCOSYLTRANSFERASE"/>
    <property type="match status" value="1"/>
</dbReference>
<reference evidence="2" key="2">
    <citation type="submission" date="2021-04" db="EMBL/GenBank/DDBJ databases">
        <authorList>
            <person name="Gilroy R."/>
        </authorList>
    </citation>
    <scope>NUCLEOTIDE SEQUENCE</scope>
    <source>
        <strain evidence="2">A6-441</strain>
    </source>
</reference>
<dbReference type="SUPFAM" id="SSF53756">
    <property type="entry name" value="UDP-Glycosyltransferase/glycogen phosphorylase"/>
    <property type="match status" value="1"/>
</dbReference>
<feature type="domain" description="Glycosyl transferase family 1" evidence="1">
    <location>
        <begin position="213"/>
        <end position="375"/>
    </location>
</feature>
<dbReference type="PANTHER" id="PTHR12526:SF630">
    <property type="entry name" value="GLYCOSYLTRANSFERASE"/>
    <property type="match status" value="1"/>
</dbReference>
<dbReference type="Proteomes" id="UP000724657">
    <property type="component" value="Unassembled WGS sequence"/>
</dbReference>